<dbReference type="GO" id="GO:0002949">
    <property type="term" value="P:tRNA threonylcarbamoyladenosine modification"/>
    <property type="evidence" value="ECO:0007669"/>
    <property type="project" value="InterPro"/>
</dbReference>
<evidence type="ECO:0000256" key="5">
    <source>
        <dbReference type="ARBA" id="ARBA00022694"/>
    </source>
</evidence>
<keyword evidence="8" id="KW-0067">ATP-binding</keyword>
<dbReference type="NCBIfam" id="TIGR00150">
    <property type="entry name" value="T6A_YjeE"/>
    <property type="match status" value="1"/>
</dbReference>
<dbReference type="GO" id="GO:0005524">
    <property type="term" value="F:ATP binding"/>
    <property type="evidence" value="ECO:0007669"/>
    <property type="project" value="UniProtKB-KW"/>
</dbReference>
<name>A0A1G2P130_9BACT</name>
<dbReference type="PANTHER" id="PTHR33540">
    <property type="entry name" value="TRNA THREONYLCARBAMOYLADENOSINE BIOSYNTHESIS PROTEIN TSAE"/>
    <property type="match status" value="1"/>
</dbReference>
<keyword evidence="9" id="KW-0460">Magnesium</keyword>
<dbReference type="Pfam" id="PF02367">
    <property type="entry name" value="TsaE"/>
    <property type="match status" value="1"/>
</dbReference>
<evidence type="ECO:0000256" key="7">
    <source>
        <dbReference type="ARBA" id="ARBA00022741"/>
    </source>
</evidence>
<evidence type="ECO:0000256" key="3">
    <source>
        <dbReference type="ARBA" id="ARBA00019010"/>
    </source>
</evidence>
<dbReference type="GO" id="GO:0016740">
    <property type="term" value="F:transferase activity"/>
    <property type="evidence" value="ECO:0007669"/>
    <property type="project" value="UniProtKB-KW"/>
</dbReference>
<dbReference type="AlphaFoldDB" id="A0A1G2P130"/>
<sequence length="155" mass="17746">MMRAETIVRNNEEMRRFAGEFLSSLDQSAERATVICLNGELGSGKTTFVKACAKILGVAENVISPTFLILKTFATKHKKYKLLHHIDAYRLISEKELEALGWREMLDDSRNLIFVEWASEVRKIMPEESIELNFKFIDEETRSIEEISPSSSSGW</sequence>
<dbReference type="InterPro" id="IPR027417">
    <property type="entry name" value="P-loop_NTPase"/>
</dbReference>
<protein>
    <recommendedName>
        <fullName evidence="3">tRNA threonylcarbamoyladenosine biosynthesis protein TsaE</fullName>
    </recommendedName>
    <alternativeName>
        <fullName evidence="10">t(6)A37 threonylcarbamoyladenosine biosynthesis protein TsaE</fullName>
    </alternativeName>
</protein>
<keyword evidence="11" id="KW-0808">Transferase</keyword>
<gene>
    <name evidence="11" type="ORF">A3G52_01715</name>
</gene>
<keyword evidence="5" id="KW-0819">tRNA processing</keyword>
<comment type="subcellular location">
    <subcellularLocation>
        <location evidence="1">Cytoplasm</location>
    </subcellularLocation>
</comment>
<keyword evidence="7" id="KW-0547">Nucleotide-binding</keyword>
<comment type="caution">
    <text evidence="11">The sequence shown here is derived from an EMBL/GenBank/DDBJ whole genome shotgun (WGS) entry which is preliminary data.</text>
</comment>
<evidence type="ECO:0000256" key="6">
    <source>
        <dbReference type="ARBA" id="ARBA00022723"/>
    </source>
</evidence>
<evidence type="ECO:0000256" key="2">
    <source>
        <dbReference type="ARBA" id="ARBA00007599"/>
    </source>
</evidence>
<dbReference type="InterPro" id="IPR003442">
    <property type="entry name" value="T6A_TsaE"/>
</dbReference>
<comment type="similarity">
    <text evidence="2">Belongs to the TsaE family.</text>
</comment>
<dbReference type="GO" id="GO:0005737">
    <property type="term" value="C:cytoplasm"/>
    <property type="evidence" value="ECO:0007669"/>
    <property type="project" value="UniProtKB-SubCell"/>
</dbReference>
<evidence type="ECO:0000256" key="9">
    <source>
        <dbReference type="ARBA" id="ARBA00022842"/>
    </source>
</evidence>
<evidence type="ECO:0000256" key="1">
    <source>
        <dbReference type="ARBA" id="ARBA00004496"/>
    </source>
</evidence>
<dbReference type="PANTHER" id="PTHR33540:SF2">
    <property type="entry name" value="TRNA THREONYLCARBAMOYLADENOSINE BIOSYNTHESIS PROTEIN TSAE"/>
    <property type="match status" value="1"/>
</dbReference>
<proteinExistence type="inferred from homology"/>
<reference evidence="11 12" key="1">
    <citation type="journal article" date="2016" name="Nat. Commun.">
        <title>Thousands of microbial genomes shed light on interconnected biogeochemical processes in an aquifer system.</title>
        <authorList>
            <person name="Anantharaman K."/>
            <person name="Brown C.T."/>
            <person name="Hug L.A."/>
            <person name="Sharon I."/>
            <person name="Castelle C.J."/>
            <person name="Probst A.J."/>
            <person name="Thomas B.C."/>
            <person name="Singh A."/>
            <person name="Wilkins M.J."/>
            <person name="Karaoz U."/>
            <person name="Brodie E.L."/>
            <person name="Williams K.H."/>
            <person name="Hubbard S.S."/>
            <person name="Banfield J.F."/>
        </authorList>
    </citation>
    <scope>NUCLEOTIDE SEQUENCE [LARGE SCALE GENOMIC DNA]</scope>
</reference>
<dbReference type="SUPFAM" id="SSF52540">
    <property type="entry name" value="P-loop containing nucleoside triphosphate hydrolases"/>
    <property type="match status" value="1"/>
</dbReference>
<evidence type="ECO:0000256" key="10">
    <source>
        <dbReference type="ARBA" id="ARBA00032441"/>
    </source>
</evidence>
<dbReference type="Gene3D" id="3.40.50.300">
    <property type="entry name" value="P-loop containing nucleotide triphosphate hydrolases"/>
    <property type="match status" value="1"/>
</dbReference>
<dbReference type="Proteomes" id="UP000177269">
    <property type="component" value="Unassembled WGS sequence"/>
</dbReference>
<keyword evidence="6" id="KW-0479">Metal-binding</keyword>
<evidence type="ECO:0000256" key="4">
    <source>
        <dbReference type="ARBA" id="ARBA00022490"/>
    </source>
</evidence>
<evidence type="ECO:0000313" key="12">
    <source>
        <dbReference type="Proteomes" id="UP000177269"/>
    </source>
</evidence>
<dbReference type="EMBL" id="MHSK01000021">
    <property type="protein sequence ID" value="OHA41993.1"/>
    <property type="molecule type" value="Genomic_DNA"/>
</dbReference>
<keyword evidence="4" id="KW-0963">Cytoplasm</keyword>
<accession>A0A1G2P130</accession>
<evidence type="ECO:0000256" key="8">
    <source>
        <dbReference type="ARBA" id="ARBA00022840"/>
    </source>
</evidence>
<organism evidence="11 12">
    <name type="scientific">Candidatus Taylorbacteria bacterium RIFCSPLOWO2_12_FULL_43_20</name>
    <dbReference type="NCBI Taxonomy" id="1802332"/>
    <lineage>
        <taxon>Bacteria</taxon>
        <taxon>Candidatus Tayloriibacteriota</taxon>
    </lineage>
</organism>
<dbReference type="GO" id="GO:0046872">
    <property type="term" value="F:metal ion binding"/>
    <property type="evidence" value="ECO:0007669"/>
    <property type="project" value="UniProtKB-KW"/>
</dbReference>
<evidence type="ECO:0000313" key="11">
    <source>
        <dbReference type="EMBL" id="OHA41993.1"/>
    </source>
</evidence>